<feature type="transmembrane region" description="Helical" evidence="7">
    <location>
        <begin position="377"/>
        <end position="395"/>
    </location>
</feature>
<dbReference type="Proteomes" id="UP001178281">
    <property type="component" value="Unassembled WGS sequence"/>
</dbReference>
<keyword evidence="3" id="KW-1003">Cell membrane</keyword>
<dbReference type="GO" id="GO:0022857">
    <property type="term" value="F:transmembrane transporter activity"/>
    <property type="evidence" value="ECO:0007669"/>
    <property type="project" value="InterPro"/>
</dbReference>
<evidence type="ECO:0000256" key="7">
    <source>
        <dbReference type="SAM" id="Phobius"/>
    </source>
</evidence>
<feature type="transmembrane region" description="Helical" evidence="7">
    <location>
        <begin position="41"/>
        <end position="64"/>
    </location>
</feature>
<keyword evidence="4 7" id="KW-0812">Transmembrane</keyword>
<comment type="caution">
    <text evidence="9">The sequence shown here is derived from an EMBL/GenBank/DDBJ whole genome shotgun (WGS) entry which is preliminary data.</text>
</comment>
<evidence type="ECO:0000256" key="4">
    <source>
        <dbReference type="ARBA" id="ARBA00022692"/>
    </source>
</evidence>
<evidence type="ECO:0000259" key="8">
    <source>
        <dbReference type="PROSITE" id="PS50850"/>
    </source>
</evidence>
<feature type="transmembrane region" description="Helical" evidence="7">
    <location>
        <begin position="214"/>
        <end position="235"/>
    </location>
</feature>
<evidence type="ECO:0000256" key="5">
    <source>
        <dbReference type="ARBA" id="ARBA00022989"/>
    </source>
</evidence>
<feature type="transmembrane region" description="Helical" evidence="7">
    <location>
        <begin position="280"/>
        <end position="299"/>
    </location>
</feature>
<dbReference type="PANTHER" id="PTHR42718:SF46">
    <property type="entry name" value="BLR6921 PROTEIN"/>
    <property type="match status" value="1"/>
</dbReference>
<dbReference type="InterPro" id="IPR011701">
    <property type="entry name" value="MFS"/>
</dbReference>
<dbReference type="Pfam" id="PF07690">
    <property type="entry name" value="MFS_1"/>
    <property type="match status" value="1"/>
</dbReference>
<dbReference type="PANTHER" id="PTHR42718">
    <property type="entry name" value="MAJOR FACILITATOR SUPERFAMILY MULTIDRUG TRANSPORTER MFSC"/>
    <property type="match status" value="1"/>
</dbReference>
<evidence type="ECO:0000313" key="10">
    <source>
        <dbReference type="Proteomes" id="UP001178281"/>
    </source>
</evidence>
<comment type="subcellular location">
    <subcellularLocation>
        <location evidence="1">Cell membrane</location>
        <topology evidence="1">Multi-pass membrane protein</topology>
    </subcellularLocation>
</comment>
<dbReference type="InterPro" id="IPR036259">
    <property type="entry name" value="MFS_trans_sf"/>
</dbReference>
<feature type="transmembrane region" description="Helical" evidence="7">
    <location>
        <begin position="305"/>
        <end position="326"/>
    </location>
</feature>
<feature type="transmembrane region" description="Helical" evidence="7">
    <location>
        <begin position="347"/>
        <end position="365"/>
    </location>
</feature>
<keyword evidence="5 7" id="KW-1133">Transmembrane helix</keyword>
<proteinExistence type="predicted"/>
<dbReference type="AlphaFoldDB" id="A0AA90SL40"/>
<evidence type="ECO:0000313" key="9">
    <source>
        <dbReference type="EMBL" id="MDP0397852.1"/>
    </source>
</evidence>
<evidence type="ECO:0000256" key="2">
    <source>
        <dbReference type="ARBA" id="ARBA00022448"/>
    </source>
</evidence>
<protein>
    <submittedName>
        <fullName evidence="9">MFS transporter</fullName>
    </submittedName>
</protein>
<reference evidence="9" key="1">
    <citation type="submission" date="2023-08" db="EMBL/GenBank/DDBJ databases">
        <title>The draft genome of Tsukamurella strandjordii strain 050030.</title>
        <authorList>
            <person name="Zhao F."/>
            <person name="Feng Y."/>
            <person name="Zong Z."/>
        </authorList>
    </citation>
    <scope>NUCLEOTIDE SEQUENCE</scope>
    <source>
        <strain evidence="9">050030</strain>
    </source>
</reference>
<keyword evidence="10" id="KW-1185">Reference proteome</keyword>
<feature type="domain" description="Major facilitator superfamily (MFS) profile" evidence="8">
    <location>
        <begin position="6"/>
        <end position="404"/>
    </location>
</feature>
<evidence type="ECO:0000256" key="6">
    <source>
        <dbReference type="ARBA" id="ARBA00023136"/>
    </source>
</evidence>
<feature type="transmembrane region" description="Helical" evidence="7">
    <location>
        <begin position="71"/>
        <end position="89"/>
    </location>
</feature>
<name>A0AA90SL40_9ACTN</name>
<dbReference type="Gene3D" id="1.20.1250.20">
    <property type="entry name" value="MFS general substrate transporter like domains"/>
    <property type="match status" value="2"/>
</dbReference>
<evidence type="ECO:0000256" key="1">
    <source>
        <dbReference type="ARBA" id="ARBA00004651"/>
    </source>
</evidence>
<dbReference type="PROSITE" id="PS50850">
    <property type="entry name" value="MFS"/>
    <property type="match status" value="1"/>
</dbReference>
<dbReference type="CDD" id="cd06174">
    <property type="entry name" value="MFS"/>
    <property type="match status" value="1"/>
</dbReference>
<dbReference type="GO" id="GO:0005886">
    <property type="term" value="C:plasma membrane"/>
    <property type="evidence" value="ECO:0007669"/>
    <property type="project" value="UniProtKB-SubCell"/>
</dbReference>
<gene>
    <name evidence="9" type="ORF">Q7X28_07920</name>
</gene>
<accession>A0AA90SL40</accession>
<evidence type="ECO:0000256" key="3">
    <source>
        <dbReference type="ARBA" id="ARBA00022475"/>
    </source>
</evidence>
<keyword evidence="2" id="KW-0813">Transport</keyword>
<dbReference type="EMBL" id="JAUTIX010000002">
    <property type="protein sequence ID" value="MDP0397852.1"/>
    <property type="molecule type" value="Genomic_DNA"/>
</dbReference>
<dbReference type="RefSeq" id="WP_305110898.1">
    <property type="nucleotide sequence ID" value="NZ_BAAAII010000006.1"/>
</dbReference>
<keyword evidence="6 7" id="KW-0472">Membrane</keyword>
<organism evidence="9 10">
    <name type="scientific">Tsukamurella strandjordii</name>
    <dbReference type="NCBI Taxonomy" id="147577"/>
    <lineage>
        <taxon>Bacteria</taxon>
        <taxon>Bacillati</taxon>
        <taxon>Actinomycetota</taxon>
        <taxon>Actinomycetes</taxon>
        <taxon>Mycobacteriales</taxon>
        <taxon>Tsukamurellaceae</taxon>
        <taxon>Tsukamurella</taxon>
    </lineage>
</organism>
<feature type="transmembrane region" description="Helical" evidence="7">
    <location>
        <begin position="247"/>
        <end position="268"/>
    </location>
</feature>
<dbReference type="InterPro" id="IPR020846">
    <property type="entry name" value="MFS_dom"/>
</dbReference>
<feature type="transmembrane region" description="Helical" evidence="7">
    <location>
        <begin position="161"/>
        <end position="180"/>
    </location>
</feature>
<dbReference type="SUPFAM" id="SSF103473">
    <property type="entry name" value="MFS general substrate transporter"/>
    <property type="match status" value="1"/>
</dbReference>
<sequence length="424" mass="44885">MRAWVVWSVATFAYVIGVLQRTSFGVSGTEAGERYGAAPATLSAFVVLQLVVYAGMQIPAGLLLDRFGSRRLVFTGAMIMAAGQMTLALTESLPVAIAGRVAVGVGDALTFVSVLRLVPAWFPVRRIPLVTQLTGMTGQLGQILSAVPFLALLHASGWTPAYVGAASLGLVAAIAVLTLVRDAPPDRVAPRVTVRVGDIPGILRSTWMHPGTRLGFFTHMGAMFSVTAFMLMWGVPYLTLGQGLPSSTAGAIVSFGVVATLASGPVIGYLTGRFPLRRSWMVIAIILGSAAVWTVVLVRDEPSPVWLLTLLVLVISVGGPSSAIGFDYARSFNTTRVLGTAQGMVNIGGFLASLVLIQAMGSIMGSGAGLSFDGFRAAWMAQYPLWAIALIGVIVTRRKARRRENITPRPLREVVRRRPANPAG</sequence>